<organism evidence="2 3">
    <name type="scientific">Zhongshania antarctica</name>
    <dbReference type="NCBI Taxonomy" id="641702"/>
    <lineage>
        <taxon>Bacteria</taxon>
        <taxon>Pseudomonadati</taxon>
        <taxon>Pseudomonadota</taxon>
        <taxon>Gammaproteobacteria</taxon>
        <taxon>Cellvibrionales</taxon>
        <taxon>Spongiibacteraceae</taxon>
        <taxon>Zhongshania</taxon>
    </lineage>
</organism>
<comment type="caution">
    <text evidence="2">The sequence shown here is derived from an EMBL/GenBank/DDBJ whole genome shotgun (WGS) entry which is preliminary data.</text>
</comment>
<sequence>MSDAKNCEVQWYEHLMLACVYEGNSIQDEHEHFRQEAAAAPLDELELFLSSPEGRHEANARAVMAQVYEARASKRKEEKAKEEARLQWWRGLVQQISAQLIGALTIGIIVGFISGVWFCAL</sequence>
<dbReference type="EMBL" id="JACHHW010000006">
    <property type="protein sequence ID" value="MBB5188314.1"/>
    <property type="molecule type" value="Genomic_DNA"/>
</dbReference>
<accession>A0A840R6T3</accession>
<evidence type="ECO:0000313" key="3">
    <source>
        <dbReference type="Proteomes" id="UP000536640"/>
    </source>
</evidence>
<protein>
    <submittedName>
        <fullName evidence="2">Uncharacterized protein</fullName>
    </submittedName>
</protein>
<feature type="transmembrane region" description="Helical" evidence="1">
    <location>
        <begin position="96"/>
        <end position="120"/>
    </location>
</feature>
<evidence type="ECO:0000313" key="2">
    <source>
        <dbReference type="EMBL" id="MBB5188314.1"/>
    </source>
</evidence>
<evidence type="ECO:0000256" key="1">
    <source>
        <dbReference type="SAM" id="Phobius"/>
    </source>
</evidence>
<proteinExistence type="predicted"/>
<dbReference type="Proteomes" id="UP000536640">
    <property type="component" value="Unassembled WGS sequence"/>
</dbReference>
<keyword evidence="1" id="KW-0472">Membrane</keyword>
<dbReference type="RefSeq" id="WP_184463549.1">
    <property type="nucleotide sequence ID" value="NZ_JACHHW010000006.1"/>
</dbReference>
<keyword evidence="1" id="KW-0812">Transmembrane</keyword>
<keyword evidence="1" id="KW-1133">Transmembrane helix</keyword>
<keyword evidence="3" id="KW-1185">Reference proteome</keyword>
<gene>
    <name evidence="2" type="ORF">HNQ57_002593</name>
</gene>
<dbReference type="AlphaFoldDB" id="A0A840R6T3"/>
<reference evidence="2 3" key="1">
    <citation type="submission" date="2020-08" db="EMBL/GenBank/DDBJ databases">
        <title>Genomic Encyclopedia of Type Strains, Phase IV (KMG-IV): sequencing the most valuable type-strain genomes for metagenomic binning, comparative biology and taxonomic classification.</title>
        <authorList>
            <person name="Goeker M."/>
        </authorList>
    </citation>
    <scope>NUCLEOTIDE SEQUENCE [LARGE SCALE GENOMIC DNA]</scope>
    <source>
        <strain evidence="2 3">DSM 25701</strain>
    </source>
</reference>
<name>A0A840R6T3_9GAMM</name>